<evidence type="ECO:0000256" key="1">
    <source>
        <dbReference type="SAM" id="SignalP"/>
    </source>
</evidence>
<feature type="chain" id="PRO_5042062893" evidence="1">
    <location>
        <begin position="21"/>
        <end position="231"/>
    </location>
</feature>
<dbReference type="AlphaFoldDB" id="A0AAD6X3S2"/>
<accession>A0AAD6X3S2</accession>
<evidence type="ECO:0000313" key="2">
    <source>
        <dbReference type="EMBL" id="KAJ7037928.1"/>
    </source>
</evidence>
<keyword evidence="1" id="KW-0732">Signal</keyword>
<dbReference type="Proteomes" id="UP001218188">
    <property type="component" value="Unassembled WGS sequence"/>
</dbReference>
<gene>
    <name evidence="2" type="ORF">C8F04DRAFT_998484</name>
</gene>
<protein>
    <submittedName>
        <fullName evidence="2">Uncharacterized protein</fullName>
    </submittedName>
</protein>
<sequence length="231" mass="25577">MHLSLLYVFVFMAIPLRVSACEGECIVAITNAFIGNYTGPREAVMTQIGDEIIDSLHLENLSPAELMEPIMNQYKNKSYPALETAIFPNHFHGKCQNPETGVEPEGCPNPDCPVVCGTPGSLVHFYSDLRYIVFNDTHHVLDSSASASTPALVDIAIAHQPKSNSDPTLAPRILRFRRAATESSTSRQEIERVVKSKLGEIYDLLFHVCGGSGYPLCSWETEMKKYILSFP</sequence>
<dbReference type="EMBL" id="JARJCM010000034">
    <property type="protein sequence ID" value="KAJ7037928.1"/>
    <property type="molecule type" value="Genomic_DNA"/>
</dbReference>
<keyword evidence="3" id="KW-1185">Reference proteome</keyword>
<feature type="signal peptide" evidence="1">
    <location>
        <begin position="1"/>
        <end position="20"/>
    </location>
</feature>
<proteinExistence type="predicted"/>
<reference evidence="2" key="1">
    <citation type="submission" date="2023-03" db="EMBL/GenBank/DDBJ databases">
        <title>Massive genome expansion in bonnet fungi (Mycena s.s.) driven by repeated elements and novel gene families across ecological guilds.</title>
        <authorList>
            <consortium name="Lawrence Berkeley National Laboratory"/>
            <person name="Harder C.B."/>
            <person name="Miyauchi S."/>
            <person name="Viragh M."/>
            <person name="Kuo A."/>
            <person name="Thoen E."/>
            <person name="Andreopoulos B."/>
            <person name="Lu D."/>
            <person name="Skrede I."/>
            <person name="Drula E."/>
            <person name="Henrissat B."/>
            <person name="Morin E."/>
            <person name="Kohler A."/>
            <person name="Barry K."/>
            <person name="LaButti K."/>
            <person name="Morin E."/>
            <person name="Salamov A."/>
            <person name="Lipzen A."/>
            <person name="Mereny Z."/>
            <person name="Hegedus B."/>
            <person name="Baldrian P."/>
            <person name="Stursova M."/>
            <person name="Weitz H."/>
            <person name="Taylor A."/>
            <person name="Grigoriev I.V."/>
            <person name="Nagy L.G."/>
            <person name="Martin F."/>
            <person name="Kauserud H."/>
        </authorList>
    </citation>
    <scope>NUCLEOTIDE SEQUENCE</scope>
    <source>
        <strain evidence="2">CBHHK200</strain>
    </source>
</reference>
<comment type="caution">
    <text evidence="2">The sequence shown here is derived from an EMBL/GenBank/DDBJ whole genome shotgun (WGS) entry which is preliminary data.</text>
</comment>
<organism evidence="2 3">
    <name type="scientific">Mycena alexandri</name>
    <dbReference type="NCBI Taxonomy" id="1745969"/>
    <lineage>
        <taxon>Eukaryota</taxon>
        <taxon>Fungi</taxon>
        <taxon>Dikarya</taxon>
        <taxon>Basidiomycota</taxon>
        <taxon>Agaricomycotina</taxon>
        <taxon>Agaricomycetes</taxon>
        <taxon>Agaricomycetidae</taxon>
        <taxon>Agaricales</taxon>
        <taxon>Marasmiineae</taxon>
        <taxon>Mycenaceae</taxon>
        <taxon>Mycena</taxon>
    </lineage>
</organism>
<evidence type="ECO:0000313" key="3">
    <source>
        <dbReference type="Proteomes" id="UP001218188"/>
    </source>
</evidence>
<name>A0AAD6X3S2_9AGAR</name>